<comment type="caution">
    <text evidence="2">The sequence shown here is derived from an EMBL/GenBank/DDBJ whole genome shotgun (WGS) entry which is preliminary data.</text>
</comment>
<dbReference type="Proteomes" id="UP001314229">
    <property type="component" value="Unassembled WGS sequence"/>
</dbReference>
<accession>A0AAV1PWY3</accession>
<evidence type="ECO:0000313" key="3">
    <source>
        <dbReference type="Proteomes" id="UP001314229"/>
    </source>
</evidence>
<gene>
    <name evidence="2" type="ORF">FSCOSCO3_A013504</name>
</gene>
<evidence type="ECO:0000256" key="1">
    <source>
        <dbReference type="SAM" id="MobiDB-lite"/>
    </source>
</evidence>
<sequence length="101" mass="11572">MALLKGRRRGALRVKLSLCLSLVILCHTTVTVWSANGIYDRATLLRLRECSLFGHLDPSTLNPYPELTRYGDSTLGRHTDNNRPWRRRGRGGGSERRLRRL</sequence>
<feature type="region of interest" description="Disordered" evidence="1">
    <location>
        <begin position="68"/>
        <end position="101"/>
    </location>
</feature>
<proteinExistence type="predicted"/>
<organism evidence="2 3">
    <name type="scientific">Scomber scombrus</name>
    <name type="common">Atlantic mackerel</name>
    <name type="synonym">Scomber vernalis</name>
    <dbReference type="NCBI Taxonomy" id="13677"/>
    <lineage>
        <taxon>Eukaryota</taxon>
        <taxon>Metazoa</taxon>
        <taxon>Chordata</taxon>
        <taxon>Craniata</taxon>
        <taxon>Vertebrata</taxon>
        <taxon>Euteleostomi</taxon>
        <taxon>Actinopterygii</taxon>
        <taxon>Neopterygii</taxon>
        <taxon>Teleostei</taxon>
        <taxon>Neoteleostei</taxon>
        <taxon>Acanthomorphata</taxon>
        <taxon>Pelagiaria</taxon>
        <taxon>Scombriformes</taxon>
        <taxon>Scombridae</taxon>
        <taxon>Scomber</taxon>
    </lineage>
</organism>
<evidence type="ECO:0000313" key="2">
    <source>
        <dbReference type="EMBL" id="CAK6976238.1"/>
    </source>
</evidence>
<dbReference type="AlphaFoldDB" id="A0AAV1PWY3"/>
<reference evidence="2 3" key="1">
    <citation type="submission" date="2024-01" db="EMBL/GenBank/DDBJ databases">
        <authorList>
            <person name="Alioto T."/>
            <person name="Alioto T."/>
            <person name="Gomez Garrido J."/>
        </authorList>
    </citation>
    <scope>NUCLEOTIDE SEQUENCE [LARGE SCALE GENOMIC DNA]</scope>
</reference>
<protein>
    <submittedName>
        <fullName evidence="2">NACHT, LRR and PYD domains-containing protein 12-like</fullName>
    </submittedName>
</protein>
<keyword evidence="3" id="KW-1185">Reference proteome</keyword>
<feature type="non-terminal residue" evidence="2">
    <location>
        <position position="101"/>
    </location>
</feature>
<name>A0AAV1PWY3_SCOSC</name>
<dbReference type="EMBL" id="CAWUFR010000340">
    <property type="protein sequence ID" value="CAK6976238.1"/>
    <property type="molecule type" value="Genomic_DNA"/>
</dbReference>